<name>A0A161JBG6_9BACI</name>
<feature type="domain" description="Gp28/Gp37-like" evidence="1">
    <location>
        <begin position="5"/>
        <end position="322"/>
    </location>
</feature>
<dbReference type="InterPro" id="IPR029432">
    <property type="entry name" value="Gp28/Gp37-like_dom"/>
</dbReference>
<accession>A0A161JBG6</accession>
<proteinExistence type="predicted"/>
<dbReference type="AlphaFoldDB" id="A0A161JBG6"/>
<gene>
    <name evidence="2" type="ORF">A361_10540</name>
</gene>
<evidence type="ECO:0000313" key="2">
    <source>
        <dbReference type="EMBL" id="AND39551.1"/>
    </source>
</evidence>
<dbReference type="eggNOG" id="ENOG50333Y0">
    <property type="taxonomic scope" value="Bacteria"/>
</dbReference>
<dbReference type="Proteomes" id="UP000077856">
    <property type="component" value="Chromosome"/>
</dbReference>
<dbReference type="RefSeq" id="WP_019381868.1">
    <property type="nucleotide sequence ID" value="NZ_CP015506.1"/>
</dbReference>
<evidence type="ECO:0000259" key="1">
    <source>
        <dbReference type="Pfam" id="PF14594"/>
    </source>
</evidence>
<dbReference type="KEGG" id="bon:A361_10540"/>
<reference evidence="2 3" key="1">
    <citation type="submission" date="2016-04" db="EMBL/GenBank/DDBJ databases">
        <title>Complete genome sequence of Bacillus oceanisediminis strain 2691.</title>
        <authorList>
            <person name="Jeong H."/>
            <person name="Kim H.J."/>
            <person name="Lee D.-W."/>
        </authorList>
    </citation>
    <scope>NUCLEOTIDE SEQUENCE [LARGE SCALE GENOMIC DNA]</scope>
    <source>
        <strain evidence="2 3">2691</strain>
    </source>
</reference>
<dbReference type="Pfam" id="PF14594">
    <property type="entry name" value="Sipho_Gp37"/>
    <property type="match status" value="1"/>
</dbReference>
<dbReference type="EMBL" id="CP015506">
    <property type="protein sequence ID" value="AND39551.1"/>
    <property type="molecule type" value="Genomic_DNA"/>
</dbReference>
<dbReference type="STRING" id="1196031.A361_10540"/>
<sequence>MYHLFVRDANFNRVEPIEDFTSLEIIQRFNSVGSWMLEMSTDSKAAKEIIKPKSGIVVVRDGKTILSGTVTSRKRVWNSNNDRLTIVGADDNVWLNRRIVYPEIAGDFSLNSYDIRKGNAETVMKQFVDVNAGSTALPERKILSTEINRGIGKQVTGKGRFNNLLDFLQALALAGGDIGFKVVQVNKQLEFQVYQPADKTKSAFFSPLLGNLMSFEYTHDNPETNYTIVGGGGEGADRIIKQRGDSSSIAEYGRMESFIDQRNTTELDELEQSITEELAEKAHKTSLSISPIDTDMLAFGRDYNLGDKVSVVLTQPNEVVTIETLNYFLSAYQSASIDIERVRKVQEKLQVLQDVVREIKITITPEGESISPMVGTPDSTGNSILGIFKKMNKFNKRISNLERR</sequence>
<evidence type="ECO:0000313" key="3">
    <source>
        <dbReference type="Proteomes" id="UP000077856"/>
    </source>
</evidence>
<protein>
    <recommendedName>
        <fullName evidence="1">Gp28/Gp37-like domain-containing protein</fullName>
    </recommendedName>
</protein>
<organism evidence="2 3">
    <name type="scientific">Cytobacillus oceanisediminis 2691</name>
    <dbReference type="NCBI Taxonomy" id="1196031"/>
    <lineage>
        <taxon>Bacteria</taxon>
        <taxon>Bacillati</taxon>
        <taxon>Bacillota</taxon>
        <taxon>Bacilli</taxon>
        <taxon>Bacillales</taxon>
        <taxon>Bacillaceae</taxon>
        <taxon>Cytobacillus</taxon>
    </lineage>
</organism>